<dbReference type="InterPro" id="IPR012337">
    <property type="entry name" value="RNaseH-like_sf"/>
</dbReference>
<evidence type="ECO:0000256" key="7">
    <source>
        <dbReference type="ARBA" id="ARBA00019179"/>
    </source>
</evidence>
<evidence type="ECO:0000256" key="6">
    <source>
        <dbReference type="ARBA" id="ARBA00012180"/>
    </source>
</evidence>
<dbReference type="GO" id="GO:0043137">
    <property type="term" value="P:DNA replication, removal of RNA primer"/>
    <property type="evidence" value="ECO:0007669"/>
    <property type="project" value="TreeGrafter"/>
</dbReference>
<evidence type="ECO:0000256" key="14">
    <source>
        <dbReference type="HAMAP-Rule" id="MF_00052"/>
    </source>
</evidence>
<comment type="subcellular location">
    <subcellularLocation>
        <location evidence="4 14">Cytoplasm</location>
    </subcellularLocation>
</comment>
<evidence type="ECO:0000256" key="3">
    <source>
        <dbReference type="ARBA" id="ARBA00004065"/>
    </source>
</evidence>
<evidence type="ECO:0000256" key="15">
    <source>
        <dbReference type="PROSITE-ProRule" id="PRU01319"/>
    </source>
</evidence>
<evidence type="ECO:0000256" key="1">
    <source>
        <dbReference type="ARBA" id="ARBA00000077"/>
    </source>
</evidence>
<comment type="similarity">
    <text evidence="5 14 16">Belongs to the RNase HII family.</text>
</comment>
<evidence type="ECO:0000256" key="16">
    <source>
        <dbReference type="RuleBase" id="RU003515"/>
    </source>
</evidence>
<evidence type="ECO:0000256" key="12">
    <source>
        <dbReference type="ARBA" id="ARBA00022801"/>
    </source>
</evidence>
<dbReference type="Proteomes" id="UP000285655">
    <property type="component" value="Unassembled WGS sequence"/>
</dbReference>
<dbReference type="PANTHER" id="PTHR10954:SF18">
    <property type="entry name" value="RIBONUCLEASE HII"/>
    <property type="match status" value="1"/>
</dbReference>
<evidence type="ECO:0000256" key="9">
    <source>
        <dbReference type="ARBA" id="ARBA00022722"/>
    </source>
</evidence>
<name>A0A419DAG3_9BACT</name>
<dbReference type="EMBL" id="QZJW01000055">
    <property type="protein sequence ID" value="RJO60084.1"/>
    <property type="molecule type" value="Genomic_DNA"/>
</dbReference>
<dbReference type="EC" id="3.1.26.4" evidence="6 14"/>
<dbReference type="GO" id="GO:0005737">
    <property type="term" value="C:cytoplasm"/>
    <property type="evidence" value="ECO:0007669"/>
    <property type="project" value="UniProtKB-SubCell"/>
</dbReference>
<comment type="cofactor">
    <cofactor evidence="2">
        <name>Mg(2+)</name>
        <dbReference type="ChEBI" id="CHEBI:18420"/>
    </cofactor>
</comment>
<evidence type="ECO:0000256" key="11">
    <source>
        <dbReference type="ARBA" id="ARBA00022759"/>
    </source>
</evidence>
<feature type="binding site" evidence="14 15">
    <location>
        <position position="24"/>
    </location>
    <ligand>
        <name>a divalent metal cation</name>
        <dbReference type="ChEBI" id="CHEBI:60240"/>
    </ligand>
</feature>
<dbReference type="GO" id="GO:0004523">
    <property type="term" value="F:RNA-DNA hybrid ribonuclease activity"/>
    <property type="evidence" value="ECO:0007669"/>
    <property type="project" value="UniProtKB-UniRule"/>
</dbReference>
<evidence type="ECO:0000256" key="5">
    <source>
        <dbReference type="ARBA" id="ARBA00007383"/>
    </source>
</evidence>
<evidence type="ECO:0000256" key="4">
    <source>
        <dbReference type="ARBA" id="ARBA00004496"/>
    </source>
</evidence>
<comment type="function">
    <text evidence="3 14 16">Endonuclease that specifically degrades the RNA of RNA-DNA hybrids.</text>
</comment>
<dbReference type="Pfam" id="PF01351">
    <property type="entry name" value="RNase_HII"/>
    <property type="match status" value="1"/>
</dbReference>
<dbReference type="HAMAP" id="MF_00052_B">
    <property type="entry name" value="RNase_HII_B"/>
    <property type="match status" value="1"/>
</dbReference>
<evidence type="ECO:0000259" key="17">
    <source>
        <dbReference type="PROSITE" id="PS51975"/>
    </source>
</evidence>
<feature type="binding site" evidence="14 15">
    <location>
        <position position="23"/>
    </location>
    <ligand>
        <name>a divalent metal cation</name>
        <dbReference type="ChEBI" id="CHEBI:60240"/>
    </ligand>
</feature>
<dbReference type="InterPro" id="IPR001352">
    <property type="entry name" value="RNase_HII/HIII"/>
</dbReference>
<feature type="binding site" evidence="14 15">
    <location>
        <position position="116"/>
    </location>
    <ligand>
        <name>a divalent metal cation</name>
        <dbReference type="ChEBI" id="CHEBI:60240"/>
    </ligand>
</feature>
<keyword evidence="9 14" id="KW-0540">Nuclease</keyword>
<comment type="caution">
    <text evidence="18">The sequence shown here is derived from an EMBL/GenBank/DDBJ whole genome shotgun (WGS) entry which is preliminary data.</text>
</comment>
<dbReference type="PANTHER" id="PTHR10954">
    <property type="entry name" value="RIBONUCLEASE H2 SUBUNIT A"/>
    <property type="match status" value="1"/>
</dbReference>
<dbReference type="AlphaFoldDB" id="A0A419DAG3"/>
<dbReference type="GO" id="GO:0003723">
    <property type="term" value="F:RNA binding"/>
    <property type="evidence" value="ECO:0007669"/>
    <property type="project" value="UniProtKB-UniRule"/>
</dbReference>
<evidence type="ECO:0000313" key="19">
    <source>
        <dbReference type="Proteomes" id="UP000285655"/>
    </source>
</evidence>
<reference evidence="18 19" key="1">
    <citation type="journal article" date="2017" name="ISME J.">
        <title>Energy and carbon metabolisms in a deep terrestrial subsurface fluid microbial community.</title>
        <authorList>
            <person name="Momper L."/>
            <person name="Jungbluth S.P."/>
            <person name="Lee M.D."/>
            <person name="Amend J.P."/>
        </authorList>
    </citation>
    <scope>NUCLEOTIDE SEQUENCE [LARGE SCALE GENOMIC DNA]</scope>
    <source>
        <strain evidence="18">SURF_29</strain>
    </source>
</reference>
<evidence type="ECO:0000313" key="18">
    <source>
        <dbReference type="EMBL" id="RJO60084.1"/>
    </source>
</evidence>
<evidence type="ECO:0000256" key="8">
    <source>
        <dbReference type="ARBA" id="ARBA00022490"/>
    </source>
</evidence>
<accession>A0A419DAG3</accession>
<comment type="catalytic activity">
    <reaction evidence="1 14 15 16">
        <text>Endonucleolytic cleavage to 5'-phosphomonoester.</text>
        <dbReference type="EC" id="3.1.26.4"/>
    </reaction>
</comment>
<dbReference type="InterPro" id="IPR022898">
    <property type="entry name" value="RNase_HII"/>
</dbReference>
<keyword evidence="13 14" id="KW-0464">Manganese</keyword>
<feature type="domain" description="RNase H type-2" evidence="17">
    <location>
        <begin position="17"/>
        <end position="199"/>
    </location>
</feature>
<gene>
    <name evidence="14" type="primary">rnhB</name>
    <name evidence="18" type="ORF">C4544_07010</name>
</gene>
<evidence type="ECO:0000256" key="10">
    <source>
        <dbReference type="ARBA" id="ARBA00022723"/>
    </source>
</evidence>
<keyword evidence="8 14" id="KW-0963">Cytoplasm</keyword>
<dbReference type="PROSITE" id="PS51975">
    <property type="entry name" value="RNASE_H_2"/>
    <property type="match status" value="1"/>
</dbReference>
<dbReference type="GO" id="GO:0006298">
    <property type="term" value="P:mismatch repair"/>
    <property type="evidence" value="ECO:0007669"/>
    <property type="project" value="TreeGrafter"/>
</dbReference>
<evidence type="ECO:0000256" key="2">
    <source>
        <dbReference type="ARBA" id="ARBA00001946"/>
    </source>
</evidence>
<dbReference type="InterPro" id="IPR036397">
    <property type="entry name" value="RNaseH_sf"/>
</dbReference>
<dbReference type="GO" id="GO:0032299">
    <property type="term" value="C:ribonuclease H2 complex"/>
    <property type="evidence" value="ECO:0007669"/>
    <property type="project" value="TreeGrafter"/>
</dbReference>
<dbReference type="NCBIfam" id="NF000595">
    <property type="entry name" value="PRK00015.1-3"/>
    <property type="match status" value="1"/>
</dbReference>
<protein>
    <recommendedName>
        <fullName evidence="7 14">Ribonuclease HII</fullName>
        <shortName evidence="14">RNase HII</shortName>
        <ecNumber evidence="6 14">3.1.26.4</ecNumber>
    </recommendedName>
</protein>
<organism evidence="18 19">
    <name type="scientific">candidate division WS5 bacterium</name>
    <dbReference type="NCBI Taxonomy" id="2093353"/>
    <lineage>
        <taxon>Bacteria</taxon>
        <taxon>candidate division WS5</taxon>
    </lineage>
</organism>
<dbReference type="CDD" id="cd07182">
    <property type="entry name" value="RNase_HII_bacteria_HII_like"/>
    <property type="match status" value="1"/>
</dbReference>
<dbReference type="InterPro" id="IPR024567">
    <property type="entry name" value="RNase_HII/HIII_dom"/>
</dbReference>
<dbReference type="SUPFAM" id="SSF53098">
    <property type="entry name" value="Ribonuclease H-like"/>
    <property type="match status" value="1"/>
</dbReference>
<keyword evidence="12 14" id="KW-0378">Hydrolase</keyword>
<keyword evidence="10 14" id="KW-0479">Metal-binding</keyword>
<dbReference type="GO" id="GO:0030145">
    <property type="term" value="F:manganese ion binding"/>
    <property type="evidence" value="ECO:0007669"/>
    <property type="project" value="UniProtKB-UniRule"/>
</dbReference>
<comment type="cofactor">
    <cofactor evidence="14 15">
        <name>Mn(2+)</name>
        <dbReference type="ChEBI" id="CHEBI:29035"/>
    </cofactor>
    <cofactor evidence="14 15">
        <name>Mg(2+)</name>
        <dbReference type="ChEBI" id="CHEBI:18420"/>
    </cofactor>
    <text evidence="14 15">Manganese or magnesium. Binds 1 divalent metal ion per monomer in the absence of substrate. May bind a second metal ion after substrate binding.</text>
</comment>
<keyword evidence="11 14" id="KW-0255">Endonuclease</keyword>
<dbReference type="Gene3D" id="3.30.420.10">
    <property type="entry name" value="Ribonuclease H-like superfamily/Ribonuclease H"/>
    <property type="match status" value="1"/>
</dbReference>
<evidence type="ECO:0000256" key="13">
    <source>
        <dbReference type="ARBA" id="ARBA00023211"/>
    </source>
</evidence>
<sequence>MKPDLKHEKKYWAEGLAHVCGVDEVGRGCWAGPLYVGAVLFDKSHTPIKGVNDSKKLTAKRREALYKDIIKEAMSWSTGVAEVHEIDRYGLTVATKMAIQRAVGALSCPVDILLIDAFSHDKIKSVGIIKGDEVCYSIACASIVAKVERDRHISALPESEIYRLDKNKGYGTKEHQELIKKHGVSDIHRKSFKPIEVLL</sequence>
<proteinExistence type="inferred from homology"/>